<evidence type="ECO:0000313" key="1">
    <source>
        <dbReference type="EMBL" id="EGK58638.1"/>
    </source>
</evidence>
<name>F5RNM7_9FIRM</name>
<dbReference type="Proteomes" id="UP000004067">
    <property type="component" value="Unassembled WGS sequence"/>
</dbReference>
<proteinExistence type="predicted"/>
<organism evidence="1 2">
    <name type="scientific">Centipeda periodontii DSM 2778</name>
    <dbReference type="NCBI Taxonomy" id="888060"/>
    <lineage>
        <taxon>Bacteria</taxon>
        <taxon>Bacillati</taxon>
        <taxon>Bacillota</taxon>
        <taxon>Negativicutes</taxon>
        <taxon>Selenomonadales</taxon>
        <taxon>Selenomonadaceae</taxon>
        <taxon>Centipeda</taxon>
    </lineage>
</organism>
<dbReference type="RefSeq" id="WP_006306867.1">
    <property type="nucleotide sequence ID" value="NZ_GL892076.1"/>
</dbReference>
<protein>
    <submittedName>
        <fullName evidence="1">ATPase</fullName>
    </submittedName>
</protein>
<evidence type="ECO:0000313" key="2">
    <source>
        <dbReference type="Proteomes" id="UP000004067"/>
    </source>
</evidence>
<reference evidence="1 2" key="1">
    <citation type="submission" date="2011-04" db="EMBL/GenBank/DDBJ databases">
        <authorList>
            <person name="Muzny D."/>
            <person name="Qin X."/>
            <person name="Deng J."/>
            <person name="Jiang H."/>
            <person name="Liu Y."/>
            <person name="Qu J."/>
            <person name="Song X.-Z."/>
            <person name="Zhang L."/>
            <person name="Thornton R."/>
            <person name="Coyle M."/>
            <person name="Francisco L."/>
            <person name="Jackson L."/>
            <person name="Javaid M."/>
            <person name="Korchina V."/>
            <person name="Kovar C."/>
            <person name="Mata R."/>
            <person name="Mathew T."/>
            <person name="Ngo R."/>
            <person name="Nguyen L."/>
            <person name="Nguyen N."/>
            <person name="Okwuonu G."/>
            <person name="Ongeri F."/>
            <person name="Pham C."/>
            <person name="Simmons D."/>
            <person name="Wilczek-Boney K."/>
            <person name="Hale W."/>
            <person name="Jakkamsetti A."/>
            <person name="Pham P."/>
            <person name="Ruth R."/>
            <person name="San Lucas F."/>
            <person name="Warren J."/>
            <person name="Zhang J."/>
            <person name="Zhao Z."/>
            <person name="Zhou C."/>
            <person name="Zhu D."/>
            <person name="Lee S."/>
            <person name="Bess C."/>
            <person name="Blankenburg K."/>
            <person name="Forbes L."/>
            <person name="Fu Q."/>
            <person name="Gubbala S."/>
            <person name="Hirani K."/>
            <person name="Jayaseelan J.C."/>
            <person name="Lara F."/>
            <person name="Munidasa M."/>
            <person name="Palculict T."/>
            <person name="Patil S."/>
            <person name="Pu L.-L."/>
            <person name="Saada N."/>
            <person name="Tang L."/>
            <person name="Weissenberger G."/>
            <person name="Zhu Y."/>
            <person name="Hemphill L."/>
            <person name="Shang Y."/>
            <person name="Youmans B."/>
            <person name="Ayvaz T."/>
            <person name="Ross M."/>
            <person name="Santibanez J."/>
            <person name="Aqrawi P."/>
            <person name="Gross S."/>
            <person name="Joshi V."/>
            <person name="Fowler G."/>
            <person name="Nazareth L."/>
            <person name="Reid J."/>
            <person name="Worley K."/>
            <person name="Petrosino J."/>
            <person name="Highlander S."/>
            <person name="Gibbs R."/>
        </authorList>
    </citation>
    <scope>NUCLEOTIDE SEQUENCE [LARGE SCALE GENOMIC DNA]</scope>
    <source>
        <strain evidence="1 2">DSM 2778</strain>
    </source>
</reference>
<dbReference type="EMBL" id="AFHQ01000043">
    <property type="protein sequence ID" value="EGK58638.1"/>
    <property type="molecule type" value="Genomic_DNA"/>
</dbReference>
<dbReference type="STRING" id="888060.HMPREF9081_1863"/>
<dbReference type="AlphaFoldDB" id="F5RNM7"/>
<sequence length="374" mass="43082">MSWKEYHLDNKTIADWLPWGALTHENVMRNKDDSVLGVIRYKRFDPPQHVQFFEWKNPIFLPTFRRGWSIWIEEQYAVDGDVECFLTLCWNPFLKDDEVVNGLEDTPQLLYDMEYDLAVTLRRMAWSFPKEAEATVLSYQEIVDYLTFSLTLGRTHVAMPDVPVDLDVFLTAGIDLDFASNHVRLGDEKLLVLTLPSVVGSQESVLRQLTEDLHGAGIPCRHVQRLLLFDKAEAEKELRNYTGKWCPSRKYIKDILTGHMLQRLNGYYNNQTIALVSQEDYARTEAYLEKLLGTLGIPYIVEDYNAKDLWWGSLPGLFRAAVVPPICGFRTIEELLATKSIAQHTPEAPTPPLPPELEELIVSQDWEESEYVPT</sequence>
<dbReference type="HOGENOM" id="CLU_739071_0_0_9"/>
<dbReference type="OrthoDB" id="1663075at2"/>
<dbReference type="eggNOG" id="COG3451">
    <property type="taxonomic scope" value="Bacteria"/>
</dbReference>
<gene>
    <name evidence="1" type="ORF">HMPREF9081_1863</name>
</gene>
<accession>F5RNM7</accession>
<comment type="caution">
    <text evidence="1">The sequence shown here is derived from an EMBL/GenBank/DDBJ whole genome shotgun (WGS) entry which is preliminary data.</text>
</comment>
<keyword evidence="2" id="KW-1185">Reference proteome</keyword>